<dbReference type="InterPro" id="IPR018060">
    <property type="entry name" value="HTH_AraC"/>
</dbReference>
<evidence type="ECO:0000256" key="1">
    <source>
        <dbReference type="ARBA" id="ARBA00023015"/>
    </source>
</evidence>
<sequence>MSMLPVKSKISADQVLKISPFKEVIKPTVPHKHAGYFELIVLSDGAGEHLIDDIVYEVNPPVIFFLKPGQTHCWDFTRIPKGFVLLFKEELLSADLLPIIYQLNTQIHIPGDSGYLSLLTLFNEEYRRGADIKILAAYLRLLLEKTEALASQAPRPPAHALYYKFKSLLYTNSIRLTRVQEYADTLGISSNRLNLICREACGKSPSAMLNERLLLEAKTLLTSTNGSIKEIAHTLQFTDTSHFVKFFKAATNLTPGVYRDLLVAKG</sequence>
<dbReference type="OrthoDB" id="2585681at2"/>
<accession>A0A1H8NWU4</accession>
<dbReference type="Pfam" id="PF12833">
    <property type="entry name" value="HTH_18"/>
    <property type="match status" value="1"/>
</dbReference>
<proteinExistence type="predicted"/>
<dbReference type="PANTHER" id="PTHR43280">
    <property type="entry name" value="ARAC-FAMILY TRANSCRIPTIONAL REGULATOR"/>
    <property type="match status" value="1"/>
</dbReference>
<keyword evidence="3" id="KW-0804">Transcription</keyword>
<keyword evidence="6" id="KW-1185">Reference proteome</keyword>
<name>A0A1H8NWU4_9SPHI</name>
<evidence type="ECO:0000259" key="4">
    <source>
        <dbReference type="PROSITE" id="PS01124"/>
    </source>
</evidence>
<evidence type="ECO:0000313" key="6">
    <source>
        <dbReference type="Proteomes" id="UP000198942"/>
    </source>
</evidence>
<evidence type="ECO:0000313" key="5">
    <source>
        <dbReference type="EMBL" id="SEO34051.1"/>
    </source>
</evidence>
<keyword evidence="2 5" id="KW-0238">DNA-binding</keyword>
<protein>
    <submittedName>
        <fullName evidence="5">AraC-type DNA-binding protein</fullName>
    </submittedName>
</protein>
<dbReference type="InterPro" id="IPR011051">
    <property type="entry name" value="RmlC_Cupin_sf"/>
</dbReference>
<dbReference type="PANTHER" id="PTHR43280:SF32">
    <property type="entry name" value="TRANSCRIPTIONAL REGULATORY PROTEIN"/>
    <property type="match status" value="1"/>
</dbReference>
<evidence type="ECO:0000256" key="3">
    <source>
        <dbReference type="ARBA" id="ARBA00023163"/>
    </source>
</evidence>
<dbReference type="RefSeq" id="WP_091214310.1">
    <property type="nucleotide sequence ID" value="NZ_FOCL01000007.1"/>
</dbReference>
<dbReference type="GO" id="GO:0043565">
    <property type="term" value="F:sequence-specific DNA binding"/>
    <property type="evidence" value="ECO:0007669"/>
    <property type="project" value="InterPro"/>
</dbReference>
<dbReference type="EMBL" id="FOCL01000007">
    <property type="protein sequence ID" value="SEO34051.1"/>
    <property type="molecule type" value="Genomic_DNA"/>
</dbReference>
<dbReference type="SMART" id="SM00342">
    <property type="entry name" value="HTH_ARAC"/>
    <property type="match status" value="1"/>
</dbReference>
<dbReference type="Gene3D" id="1.10.10.60">
    <property type="entry name" value="Homeodomain-like"/>
    <property type="match status" value="1"/>
</dbReference>
<keyword evidence="1" id="KW-0805">Transcription regulation</keyword>
<feature type="domain" description="HTH araC/xylS-type" evidence="4">
    <location>
        <begin position="163"/>
        <end position="261"/>
    </location>
</feature>
<dbReference type="AlphaFoldDB" id="A0A1H8NWU4"/>
<dbReference type="Proteomes" id="UP000198942">
    <property type="component" value="Unassembled WGS sequence"/>
</dbReference>
<organism evidence="5 6">
    <name type="scientific">Mucilaginibacter gossypiicola</name>
    <dbReference type="NCBI Taxonomy" id="551995"/>
    <lineage>
        <taxon>Bacteria</taxon>
        <taxon>Pseudomonadati</taxon>
        <taxon>Bacteroidota</taxon>
        <taxon>Sphingobacteriia</taxon>
        <taxon>Sphingobacteriales</taxon>
        <taxon>Sphingobacteriaceae</taxon>
        <taxon>Mucilaginibacter</taxon>
    </lineage>
</organism>
<dbReference type="InterPro" id="IPR009057">
    <property type="entry name" value="Homeodomain-like_sf"/>
</dbReference>
<dbReference type="PROSITE" id="PS01124">
    <property type="entry name" value="HTH_ARAC_FAMILY_2"/>
    <property type="match status" value="1"/>
</dbReference>
<dbReference type="SUPFAM" id="SSF46689">
    <property type="entry name" value="Homeodomain-like"/>
    <property type="match status" value="1"/>
</dbReference>
<dbReference type="GO" id="GO:0003700">
    <property type="term" value="F:DNA-binding transcription factor activity"/>
    <property type="evidence" value="ECO:0007669"/>
    <property type="project" value="InterPro"/>
</dbReference>
<evidence type="ECO:0000256" key="2">
    <source>
        <dbReference type="ARBA" id="ARBA00023125"/>
    </source>
</evidence>
<gene>
    <name evidence="5" type="ORF">SAMN05192574_107131</name>
</gene>
<dbReference type="SUPFAM" id="SSF51182">
    <property type="entry name" value="RmlC-like cupins"/>
    <property type="match status" value="1"/>
</dbReference>
<reference evidence="6" key="1">
    <citation type="submission" date="2016-10" db="EMBL/GenBank/DDBJ databases">
        <authorList>
            <person name="Varghese N."/>
            <person name="Submissions S."/>
        </authorList>
    </citation>
    <scope>NUCLEOTIDE SEQUENCE [LARGE SCALE GENOMIC DNA]</scope>
    <source>
        <strain evidence="6">Gh-48</strain>
    </source>
</reference>
<dbReference type="STRING" id="551995.SAMN05192574_107131"/>